<dbReference type="GO" id="GO:0016746">
    <property type="term" value="F:acyltransferase activity"/>
    <property type="evidence" value="ECO:0007669"/>
    <property type="project" value="UniProtKB-KW"/>
</dbReference>
<comment type="caution">
    <text evidence="2">The sequence shown here is derived from an EMBL/GenBank/DDBJ whole genome shotgun (WGS) entry which is preliminary data.</text>
</comment>
<dbReference type="InterPro" id="IPR011004">
    <property type="entry name" value="Trimer_LpxA-like_sf"/>
</dbReference>
<dbReference type="EMBL" id="JACIGI010000002">
    <property type="protein sequence ID" value="MBB4284614.1"/>
    <property type="molecule type" value="Genomic_DNA"/>
</dbReference>
<accession>A0A7W6RWM4</accession>
<keyword evidence="2" id="KW-0012">Acyltransferase</keyword>
<dbReference type="Gene3D" id="2.160.10.10">
    <property type="entry name" value="Hexapeptide repeat proteins"/>
    <property type="match status" value="1"/>
</dbReference>
<dbReference type="SUPFAM" id="SSF51161">
    <property type="entry name" value="Trimeric LpxA-like enzymes"/>
    <property type="match status" value="1"/>
</dbReference>
<dbReference type="PANTHER" id="PTHR43300">
    <property type="entry name" value="ACETYLTRANSFERASE"/>
    <property type="match status" value="1"/>
</dbReference>
<comment type="similarity">
    <text evidence="1">Belongs to the transferase hexapeptide repeat family.</text>
</comment>
<name>A0A7W6RWM4_9PROT</name>
<proteinExistence type="inferred from homology"/>
<evidence type="ECO:0000256" key="1">
    <source>
        <dbReference type="ARBA" id="ARBA00007274"/>
    </source>
</evidence>
<dbReference type="AlphaFoldDB" id="A0A7W6RWM4"/>
<keyword evidence="3" id="KW-1185">Reference proteome</keyword>
<dbReference type="PANTHER" id="PTHR43300:SF4">
    <property type="entry name" value="ACYL-[ACYL-CARRIER-PROTEIN]--UDP-N-ACETYLGLUCOSAMINE O-ACYLTRANSFERASE"/>
    <property type="match status" value="1"/>
</dbReference>
<evidence type="ECO:0000313" key="2">
    <source>
        <dbReference type="EMBL" id="MBB4284614.1"/>
    </source>
</evidence>
<protein>
    <submittedName>
        <fullName evidence="2">UDP-3-O-[3-hydroxymyristoyl] glucosamine N-acyltransferase</fullName>
    </submittedName>
</protein>
<reference evidence="2 3" key="1">
    <citation type="submission" date="2020-08" db="EMBL/GenBank/DDBJ databases">
        <title>Genome sequencing of Purple Non-Sulfur Bacteria from various extreme environments.</title>
        <authorList>
            <person name="Mayer M."/>
        </authorList>
    </citation>
    <scope>NUCLEOTIDE SEQUENCE [LARGE SCALE GENOMIC DNA]</scope>
    <source>
        <strain evidence="2 3">JA135</strain>
    </source>
</reference>
<dbReference type="Pfam" id="PF14602">
    <property type="entry name" value="Hexapep_2"/>
    <property type="match status" value="1"/>
</dbReference>
<dbReference type="InterPro" id="IPR050179">
    <property type="entry name" value="Trans_hexapeptide_repeat"/>
</dbReference>
<sequence>MTDIVLFGTGMVADVVAATIARAGRDRVVAHTVDRAVLTAPEHRGRPVWPFEEIETHVPPDRARMLVAVGYHDLNALRAARCADARAKGYELASHVGGAGADPTVTVGGNVVVLDGAGLQPYASVAEGTFVFSGATVGHHASVGPFCWVTSNSVISGASTIGARCFLGLGCVIGHRVTVGDGCVVGAGARLLKDAAPDGVYLEPGTDRFRLDTPRFLRMTRLA</sequence>
<gene>
    <name evidence="2" type="ORF">GGD88_000321</name>
</gene>
<evidence type="ECO:0000313" key="3">
    <source>
        <dbReference type="Proteomes" id="UP000555728"/>
    </source>
</evidence>
<dbReference type="InterPro" id="IPR001451">
    <property type="entry name" value="Hexapep"/>
</dbReference>
<dbReference type="Proteomes" id="UP000555728">
    <property type="component" value="Unassembled WGS sequence"/>
</dbReference>
<keyword evidence="2" id="KW-0808">Transferase</keyword>
<dbReference type="RefSeq" id="WP_184431094.1">
    <property type="nucleotide sequence ID" value="NZ_JACIGI010000002.1"/>
</dbReference>
<organism evidence="2 3">
    <name type="scientific">Roseospira goensis</name>
    <dbReference type="NCBI Taxonomy" id="391922"/>
    <lineage>
        <taxon>Bacteria</taxon>
        <taxon>Pseudomonadati</taxon>
        <taxon>Pseudomonadota</taxon>
        <taxon>Alphaproteobacteria</taxon>
        <taxon>Rhodospirillales</taxon>
        <taxon>Rhodospirillaceae</taxon>
        <taxon>Roseospira</taxon>
    </lineage>
</organism>